<evidence type="ECO:0000256" key="5">
    <source>
        <dbReference type="ARBA" id="ARBA00022989"/>
    </source>
</evidence>
<dbReference type="InterPro" id="IPR036259">
    <property type="entry name" value="MFS_trans_sf"/>
</dbReference>
<gene>
    <name evidence="9" type="ORF">DDV21_004965</name>
    <name evidence="10" type="ORF">DDV22_01080</name>
    <name evidence="11" type="ORF">DDV23_01635</name>
</gene>
<dbReference type="Proteomes" id="UP000262901">
    <property type="component" value="Unassembled WGS sequence"/>
</dbReference>
<name>A0A372KRI8_9STRE</name>
<evidence type="ECO:0000259" key="8">
    <source>
        <dbReference type="PROSITE" id="PS50850"/>
    </source>
</evidence>
<dbReference type="OrthoDB" id="199773at2"/>
<feature type="transmembrane region" description="Helical" evidence="7">
    <location>
        <begin position="160"/>
        <end position="183"/>
    </location>
</feature>
<evidence type="ECO:0000313" key="10">
    <source>
        <dbReference type="EMBL" id="RFU52066.1"/>
    </source>
</evidence>
<dbReference type="EMBL" id="QVQY01000001">
    <property type="protein sequence ID" value="RFU52066.1"/>
    <property type="molecule type" value="Genomic_DNA"/>
</dbReference>
<evidence type="ECO:0000256" key="2">
    <source>
        <dbReference type="ARBA" id="ARBA00022448"/>
    </source>
</evidence>
<dbReference type="Pfam" id="PF07690">
    <property type="entry name" value="MFS_1"/>
    <property type="match status" value="1"/>
</dbReference>
<feature type="transmembrane region" description="Helical" evidence="7">
    <location>
        <begin position="73"/>
        <end position="91"/>
    </location>
</feature>
<keyword evidence="3" id="KW-1003">Cell membrane</keyword>
<evidence type="ECO:0000313" key="14">
    <source>
        <dbReference type="Proteomes" id="UP000264056"/>
    </source>
</evidence>
<dbReference type="InterPro" id="IPR050189">
    <property type="entry name" value="MFS_Efflux_Transporters"/>
</dbReference>
<feature type="transmembrane region" description="Helical" evidence="7">
    <location>
        <begin position="97"/>
        <end position="120"/>
    </location>
</feature>
<dbReference type="InterPro" id="IPR020846">
    <property type="entry name" value="MFS_dom"/>
</dbReference>
<reference evidence="9" key="4">
    <citation type="journal article" date="2019" name="Int. J. Syst. Evol. Microbiol.">
        <title>Streptococcus chenjunshii sp. nov. isolated from feces of Tibetan antelopes.</title>
        <authorList>
            <person name="Tian Z."/>
            <person name="Lu S."/>
            <person name="Jin D."/>
            <person name="Yang J."/>
            <person name="Pu J."/>
            <person name="Lai X.H."/>
            <person name="Bai X.N."/>
            <person name="Wu X.M."/>
            <person name="Li J."/>
            <person name="Wang S."/>
            <person name="Xu J."/>
        </authorList>
    </citation>
    <scope>NUCLEOTIDE SEQUENCE</scope>
    <source>
        <strain evidence="9">Z15</strain>
    </source>
</reference>
<dbReference type="GO" id="GO:0005886">
    <property type="term" value="C:plasma membrane"/>
    <property type="evidence" value="ECO:0007669"/>
    <property type="project" value="UniProtKB-SubCell"/>
</dbReference>
<proteinExistence type="predicted"/>
<comment type="subcellular location">
    <subcellularLocation>
        <location evidence="1">Cell membrane</location>
        <topology evidence="1">Multi-pass membrane protein</topology>
    </subcellularLocation>
</comment>
<dbReference type="CDD" id="cd17324">
    <property type="entry name" value="MFS_NepI_like"/>
    <property type="match status" value="1"/>
</dbReference>
<evidence type="ECO:0000256" key="7">
    <source>
        <dbReference type="SAM" id="Phobius"/>
    </source>
</evidence>
<evidence type="ECO:0000256" key="6">
    <source>
        <dbReference type="ARBA" id="ARBA00023136"/>
    </source>
</evidence>
<dbReference type="GO" id="GO:0022857">
    <property type="term" value="F:transmembrane transporter activity"/>
    <property type="evidence" value="ECO:0007669"/>
    <property type="project" value="InterPro"/>
</dbReference>
<sequence length="394" mass="41881">MTKKNRLLVPLLTLGVFSILNTEMGITGIVPHIARYYNVPLTRAGLLVSAFALVVAFAGPTMPLLFSRINRKTVMLLATGAFAFSTLAAVFAPNFTFLLLIRILPAVFHPVYVSLAMTVAATSVPIEESQKAIARVFMGVSAGSLLGVPVSNFLANHLSLQAAMTFFAAINIIVFLATIFLVPSLPAEKGLSYGEQLRLLTRKTIWISIISVLLLNGAVFGFNAYLSDFLDTVSHLHVNLISLLLLGIGAANIVGNGLAGQLLAKIPKRLLISLPLVLIADYILLFLFGGAALPAIILLLIFGVLAGIEGNVNQYLIYNVGGDAPDFANGLFLAAANLGVTLGTSFCGFFIRSGKGTAFALLGSIIMFALGFLAILIRQAWVSKQKEKAGAETE</sequence>
<feature type="transmembrane region" description="Helical" evidence="7">
    <location>
        <begin position="330"/>
        <end position="351"/>
    </location>
</feature>
<feature type="transmembrane region" description="Helical" evidence="7">
    <location>
        <begin position="46"/>
        <end position="66"/>
    </location>
</feature>
<evidence type="ECO:0000313" key="13">
    <source>
        <dbReference type="Proteomes" id="UP000262901"/>
    </source>
</evidence>
<feature type="transmembrane region" description="Helical" evidence="7">
    <location>
        <begin position="270"/>
        <end position="289"/>
    </location>
</feature>
<evidence type="ECO:0000256" key="1">
    <source>
        <dbReference type="ARBA" id="ARBA00004651"/>
    </source>
</evidence>
<keyword evidence="2" id="KW-0813">Transport</keyword>
<evidence type="ECO:0000313" key="9">
    <source>
        <dbReference type="EMBL" id="AXQ78473.1"/>
    </source>
</evidence>
<dbReference type="Proteomes" id="UP000264056">
    <property type="component" value="Unassembled WGS sequence"/>
</dbReference>
<feature type="transmembrane region" description="Helical" evidence="7">
    <location>
        <begin position="238"/>
        <end position="258"/>
    </location>
</feature>
<dbReference type="SUPFAM" id="SSF103473">
    <property type="entry name" value="MFS general substrate transporter"/>
    <property type="match status" value="1"/>
</dbReference>
<dbReference type="KEGG" id="schj:DDV21_004965"/>
<protein>
    <submittedName>
        <fullName evidence="11">MFS transporter</fullName>
    </submittedName>
</protein>
<reference evidence="12" key="3">
    <citation type="submission" date="2018-08" db="EMBL/GenBank/DDBJ databases">
        <title>Streptococcus chenjunshii sp. nov., isolated from stools sample of the Tibetan antelope in the Qinghai-Tibet plateau, China.</title>
        <authorList>
            <person name="Tian Z."/>
        </authorList>
    </citation>
    <scope>NUCLEOTIDE SEQUENCE [LARGE SCALE GENOMIC DNA]</scope>
    <source>
        <strain evidence="12">Z15</strain>
    </source>
</reference>
<feature type="transmembrane region" description="Helical" evidence="7">
    <location>
        <begin position="295"/>
        <end position="318"/>
    </location>
</feature>
<dbReference type="RefSeq" id="WP_116877355.1">
    <property type="nucleotide sequence ID" value="NZ_CP031733.1"/>
</dbReference>
<dbReference type="Proteomes" id="UP000246115">
    <property type="component" value="Chromosome"/>
</dbReference>
<evidence type="ECO:0000256" key="3">
    <source>
        <dbReference type="ARBA" id="ARBA00022475"/>
    </source>
</evidence>
<keyword evidence="6 7" id="KW-0472">Membrane</keyword>
<dbReference type="PROSITE" id="PS50850">
    <property type="entry name" value="MFS"/>
    <property type="match status" value="1"/>
</dbReference>
<keyword evidence="4 7" id="KW-0812">Transmembrane</keyword>
<accession>A0A372KRI8</accession>
<dbReference type="PANTHER" id="PTHR43124">
    <property type="entry name" value="PURINE EFFLUX PUMP PBUE"/>
    <property type="match status" value="1"/>
</dbReference>
<dbReference type="EMBL" id="QVQZ01000001">
    <property type="protein sequence ID" value="RFU54258.1"/>
    <property type="molecule type" value="Genomic_DNA"/>
</dbReference>
<dbReference type="AlphaFoldDB" id="A0A372KRI8"/>
<evidence type="ECO:0000256" key="4">
    <source>
        <dbReference type="ARBA" id="ARBA00022692"/>
    </source>
</evidence>
<keyword evidence="5 7" id="KW-1133">Transmembrane helix</keyword>
<keyword evidence="14" id="KW-1185">Reference proteome</keyword>
<feature type="domain" description="Major facilitator superfamily (MFS) profile" evidence="8">
    <location>
        <begin position="8"/>
        <end position="381"/>
    </location>
</feature>
<dbReference type="InterPro" id="IPR011701">
    <property type="entry name" value="MFS"/>
</dbReference>
<evidence type="ECO:0000313" key="11">
    <source>
        <dbReference type="EMBL" id="RFU54258.1"/>
    </source>
</evidence>
<dbReference type="Gene3D" id="1.20.1250.20">
    <property type="entry name" value="MFS general substrate transporter like domains"/>
    <property type="match status" value="1"/>
</dbReference>
<feature type="transmembrane region" description="Helical" evidence="7">
    <location>
        <begin position="357"/>
        <end position="377"/>
    </location>
</feature>
<organism evidence="11 13">
    <name type="scientific">Streptococcus chenjunshii</name>
    <dbReference type="NCBI Taxonomy" id="2173853"/>
    <lineage>
        <taxon>Bacteria</taxon>
        <taxon>Bacillati</taxon>
        <taxon>Bacillota</taxon>
        <taxon>Bacilli</taxon>
        <taxon>Lactobacillales</taxon>
        <taxon>Streptococcaceae</taxon>
        <taxon>Streptococcus</taxon>
    </lineage>
</organism>
<reference evidence="10 14" key="1">
    <citation type="submission" date="2018-08" db="EMBL/GenBank/DDBJ databases">
        <title>Draft genome of Streptococcus sp .nov. Z2.</title>
        <authorList>
            <person name="Tian Z."/>
        </authorList>
    </citation>
    <scope>NUCLEOTIDE SEQUENCE [LARGE SCALE GENOMIC DNA]</scope>
    <source>
        <strain evidence="10 14">Z2</strain>
    </source>
</reference>
<evidence type="ECO:0000313" key="12">
    <source>
        <dbReference type="Proteomes" id="UP000246115"/>
    </source>
</evidence>
<feature type="transmembrane region" description="Helical" evidence="7">
    <location>
        <begin position="204"/>
        <end position="226"/>
    </location>
</feature>
<dbReference type="PANTHER" id="PTHR43124:SF3">
    <property type="entry name" value="CHLORAMPHENICOL EFFLUX PUMP RV0191"/>
    <property type="match status" value="1"/>
</dbReference>
<reference evidence="11 13" key="2">
    <citation type="submission" date="2018-08" db="EMBL/GenBank/DDBJ databases">
        <title>Draft genome of Streptococcus sp. nov. Z1.</title>
        <authorList>
            <person name="Tian Z."/>
        </authorList>
    </citation>
    <scope>NUCLEOTIDE SEQUENCE [LARGE SCALE GENOMIC DNA]</scope>
    <source>
        <strain evidence="11">Z1</strain>
        <strain evidence="13">Z1(2018)</strain>
    </source>
</reference>
<accession>A0A346NBS8</accession>
<feature type="transmembrane region" description="Helical" evidence="7">
    <location>
        <begin position="132"/>
        <end position="154"/>
    </location>
</feature>
<dbReference type="EMBL" id="CP031733">
    <property type="protein sequence ID" value="AXQ78473.1"/>
    <property type="molecule type" value="Genomic_DNA"/>
</dbReference>